<dbReference type="EMBL" id="FNED01000032">
    <property type="protein sequence ID" value="SDJ91342.1"/>
    <property type="molecule type" value="Genomic_DNA"/>
</dbReference>
<evidence type="ECO:0000256" key="2">
    <source>
        <dbReference type="ARBA" id="ARBA00022741"/>
    </source>
</evidence>
<keyword evidence="1" id="KW-0813">Transport</keyword>
<dbReference type="PROSITE" id="PS50893">
    <property type="entry name" value="ABC_TRANSPORTER_2"/>
    <property type="match status" value="1"/>
</dbReference>
<dbReference type="GO" id="GO:0016887">
    <property type="term" value="F:ATP hydrolysis activity"/>
    <property type="evidence" value="ECO:0007669"/>
    <property type="project" value="InterPro"/>
</dbReference>
<dbReference type="PANTHER" id="PTHR42939:SF1">
    <property type="entry name" value="ABC TRANSPORTER ATP-BINDING PROTEIN ALBC-RELATED"/>
    <property type="match status" value="1"/>
</dbReference>
<keyword evidence="2" id="KW-0547">Nucleotide-binding</keyword>
<evidence type="ECO:0000259" key="4">
    <source>
        <dbReference type="PROSITE" id="PS50893"/>
    </source>
</evidence>
<evidence type="ECO:0000313" key="5">
    <source>
        <dbReference type="EMBL" id="SDJ91342.1"/>
    </source>
</evidence>
<dbReference type="InterPro" id="IPR027417">
    <property type="entry name" value="P-loop_NTPase"/>
</dbReference>
<dbReference type="CDD" id="cd03230">
    <property type="entry name" value="ABC_DR_subfamily_A"/>
    <property type="match status" value="1"/>
</dbReference>
<dbReference type="Gene3D" id="3.40.50.300">
    <property type="entry name" value="P-loop containing nucleotide triphosphate hydrolases"/>
    <property type="match status" value="1"/>
</dbReference>
<feature type="domain" description="ABC transporter" evidence="4">
    <location>
        <begin position="2"/>
        <end position="218"/>
    </location>
</feature>
<dbReference type="Proteomes" id="UP000182836">
    <property type="component" value="Unassembled WGS sequence"/>
</dbReference>
<organism evidence="5 6">
    <name type="scientific">Aneurinibacillus migulanus</name>
    <name type="common">Bacillus migulanus</name>
    <dbReference type="NCBI Taxonomy" id="47500"/>
    <lineage>
        <taxon>Bacteria</taxon>
        <taxon>Bacillati</taxon>
        <taxon>Bacillota</taxon>
        <taxon>Bacilli</taxon>
        <taxon>Bacillales</taxon>
        <taxon>Paenibacillaceae</taxon>
        <taxon>Aneurinibacillus group</taxon>
        <taxon>Aneurinibacillus</taxon>
    </lineage>
</organism>
<evidence type="ECO:0000256" key="3">
    <source>
        <dbReference type="ARBA" id="ARBA00022840"/>
    </source>
</evidence>
<dbReference type="InterPro" id="IPR051782">
    <property type="entry name" value="ABC_Transporter_VariousFunc"/>
</dbReference>
<dbReference type="GO" id="GO:0005524">
    <property type="term" value="F:ATP binding"/>
    <property type="evidence" value="ECO:0007669"/>
    <property type="project" value="UniProtKB-KW"/>
</dbReference>
<gene>
    <name evidence="5" type="ORF">SAMN04487909_13229</name>
</gene>
<dbReference type="InterPro" id="IPR003439">
    <property type="entry name" value="ABC_transporter-like_ATP-bd"/>
</dbReference>
<evidence type="ECO:0000256" key="1">
    <source>
        <dbReference type="ARBA" id="ARBA00022448"/>
    </source>
</evidence>
<protein>
    <submittedName>
        <fullName evidence="5">ABC-type multidrug transport system, ATPase component</fullName>
    </submittedName>
</protein>
<sequence>MIQLEEVSKTYGNHTALYPFSATIQPGTCLALCGGNGAGKSTLLSILAGIVRPDKGRIVGVEKQCIGYMPDALHIPAGVSARRWLVYLAQLRGTKKNRVEEVLDRVGLTDAAGREPSSYSRGMMQRLLFAQMILGEPDILLMDEPGNGLDPFWVEEWKHWIETYRKRGATIIFSSHLLHDVLAVSERILLMHNGRLLKDEPAEAWRSDVRSPEQRFLDLTKSTPILDE</sequence>
<reference evidence="5 6" key="1">
    <citation type="submission" date="2016-10" db="EMBL/GenBank/DDBJ databases">
        <authorList>
            <person name="de Groot N.N."/>
        </authorList>
    </citation>
    <scope>NUCLEOTIDE SEQUENCE [LARGE SCALE GENOMIC DNA]</scope>
    <source>
        <strain evidence="5 6">DSM 2895</strain>
    </source>
</reference>
<dbReference type="GeneID" id="42309046"/>
<dbReference type="PANTHER" id="PTHR42939">
    <property type="entry name" value="ABC TRANSPORTER ATP-BINDING PROTEIN ALBC-RELATED"/>
    <property type="match status" value="1"/>
</dbReference>
<dbReference type="Pfam" id="PF00005">
    <property type="entry name" value="ABC_tran"/>
    <property type="match status" value="1"/>
</dbReference>
<evidence type="ECO:0000313" key="6">
    <source>
        <dbReference type="Proteomes" id="UP000182836"/>
    </source>
</evidence>
<dbReference type="SMART" id="SM00382">
    <property type="entry name" value="AAA"/>
    <property type="match status" value="1"/>
</dbReference>
<dbReference type="AlphaFoldDB" id="A0A1G8XL00"/>
<dbReference type="InterPro" id="IPR003593">
    <property type="entry name" value="AAA+_ATPase"/>
</dbReference>
<dbReference type="RefSeq" id="WP_052812200.1">
    <property type="nucleotide sequence ID" value="NZ_BJOA01000136.1"/>
</dbReference>
<keyword evidence="3" id="KW-0067">ATP-binding</keyword>
<dbReference type="SUPFAM" id="SSF52540">
    <property type="entry name" value="P-loop containing nucleoside triphosphate hydrolases"/>
    <property type="match status" value="1"/>
</dbReference>
<name>A0A1G8XL00_ANEMI</name>
<proteinExistence type="predicted"/>
<dbReference type="OrthoDB" id="2353216at2"/>
<accession>A0A1G8XL00</accession>